<dbReference type="InterPro" id="IPR056884">
    <property type="entry name" value="NPHP3-like_N"/>
</dbReference>
<evidence type="ECO:0000313" key="3">
    <source>
        <dbReference type="EMBL" id="KAJ5709098.1"/>
    </source>
</evidence>
<sequence length="145" mass="16581">MDQDKWGLALDQGKARLWIKGKPGSGKSTLLRRARDQVEPSLNGRGSPLILLFFFHGRGHELQRTQRGLFRSLLHQVLMEVEDALPDLVAALRQWQDTLGKDREEKQLKVFLESSLRKVLETRSVWLFIDALDECSKDDAAELTV</sequence>
<evidence type="ECO:0000256" key="1">
    <source>
        <dbReference type="ARBA" id="ARBA00022737"/>
    </source>
</evidence>
<accession>A0AAD6HCS6</accession>
<comment type="caution">
    <text evidence="3">The sequence shown here is derived from an EMBL/GenBank/DDBJ whole genome shotgun (WGS) entry which is preliminary data.</text>
</comment>
<dbReference type="Pfam" id="PF24883">
    <property type="entry name" value="NPHP3_N"/>
    <property type="match status" value="1"/>
</dbReference>
<keyword evidence="4" id="KW-1185">Reference proteome</keyword>
<name>A0AAD6HCS6_9EURO</name>
<gene>
    <name evidence="3" type="ORF">N7493_010432</name>
</gene>
<keyword evidence="1" id="KW-0677">Repeat</keyword>
<evidence type="ECO:0000313" key="4">
    <source>
        <dbReference type="Proteomes" id="UP001215712"/>
    </source>
</evidence>
<dbReference type="PANTHER" id="PTHR10039:SF5">
    <property type="entry name" value="NACHT DOMAIN-CONTAINING PROTEIN"/>
    <property type="match status" value="1"/>
</dbReference>
<feature type="domain" description="Nephrocystin 3-like N-terminal" evidence="2">
    <location>
        <begin position="13"/>
        <end position="139"/>
    </location>
</feature>
<dbReference type="Gene3D" id="3.40.50.300">
    <property type="entry name" value="P-loop containing nucleotide triphosphate hydrolases"/>
    <property type="match status" value="1"/>
</dbReference>
<proteinExistence type="predicted"/>
<organism evidence="3 4">
    <name type="scientific">Penicillium malachiteum</name>
    <dbReference type="NCBI Taxonomy" id="1324776"/>
    <lineage>
        <taxon>Eukaryota</taxon>
        <taxon>Fungi</taxon>
        <taxon>Dikarya</taxon>
        <taxon>Ascomycota</taxon>
        <taxon>Pezizomycotina</taxon>
        <taxon>Eurotiomycetes</taxon>
        <taxon>Eurotiomycetidae</taxon>
        <taxon>Eurotiales</taxon>
        <taxon>Aspergillaceae</taxon>
        <taxon>Penicillium</taxon>
    </lineage>
</organism>
<dbReference type="AlphaFoldDB" id="A0AAD6HCS6"/>
<evidence type="ECO:0000259" key="2">
    <source>
        <dbReference type="Pfam" id="PF24883"/>
    </source>
</evidence>
<reference evidence="3" key="2">
    <citation type="submission" date="2023-01" db="EMBL/GenBank/DDBJ databases">
        <authorList>
            <person name="Petersen C."/>
        </authorList>
    </citation>
    <scope>NUCLEOTIDE SEQUENCE</scope>
    <source>
        <strain evidence="3">IBT 17514</strain>
    </source>
</reference>
<dbReference type="InterPro" id="IPR027417">
    <property type="entry name" value="P-loop_NTPase"/>
</dbReference>
<protein>
    <submittedName>
        <fullName evidence="3">Ankyrin repeat-containing domain protein</fullName>
    </submittedName>
</protein>
<dbReference type="PANTHER" id="PTHR10039">
    <property type="entry name" value="AMELOGENIN"/>
    <property type="match status" value="1"/>
</dbReference>
<reference evidence="3" key="1">
    <citation type="journal article" date="2023" name="IMA Fungus">
        <title>Comparative genomic study of the Penicillium genus elucidates a diverse pangenome and 15 lateral gene transfer events.</title>
        <authorList>
            <person name="Petersen C."/>
            <person name="Sorensen T."/>
            <person name="Nielsen M.R."/>
            <person name="Sondergaard T.E."/>
            <person name="Sorensen J.L."/>
            <person name="Fitzpatrick D.A."/>
            <person name="Frisvad J.C."/>
            <person name="Nielsen K.L."/>
        </authorList>
    </citation>
    <scope>NUCLEOTIDE SEQUENCE</scope>
    <source>
        <strain evidence="3">IBT 17514</strain>
    </source>
</reference>
<dbReference type="EMBL" id="JAQJAN010000019">
    <property type="protein sequence ID" value="KAJ5709098.1"/>
    <property type="molecule type" value="Genomic_DNA"/>
</dbReference>
<dbReference type="Proteomes" id="UP001215712">
    <property type="component" value="Unassembled WGS sequence"/>
</dbReference>